<dbReference type="Pfam" id="PF00462">
    <property type="entry name" value="Glutaredoxin"/>
    <property type="match status" value="1"/>
</dbReference>
<dbReference type="AlphaFoldDB" id="A0A218W0Q8"/>
<dbReference type="PANTHER" id="PTHR45694">
    <property type="entry name" value="GLUTAREDOXIN 2"/>
    <property type="match status" value="1"/>
</dbReference>
<evidence type="ECO:0000259" key="1">
    <source>
        <dbReference type="Pfam" id="PF00462"/>
    </source>
</evidence>
<dbReference type="GO" id="GO:0005737">
    <property type="term" value="C:cytoplasm"/>
    <property type="evidence" value="ECO:0007669"/>
    <property type="project" value="TreeGrafter"/>
</dbReference>
<dbReference type="GO" id="GO:0015038">
    <property type="term" value="F:glutathione disulfide oxidoreductase activity"/>
    <property type="evidence" value="ECO:0007669"/>
    <property type="project" value="TreeGrafter"/>
</dbReference>
<dbReference type="SUPFAM" id="SSF52833">
    <property type="entry name" value="Thioredoxin-like"/>
    <property type="match status" value="1"/>
</dbReference>
<comment type="caution">
    <text evidence="2">The sequence shown here is derived from an EMBL/GenBank/DDBJ whole genome shotgun (WGS) entry which is preliminary data.</text>
</comment>
<feature type="domain" description="Glutaredoxin" evidence="1">
    <location>
        <begin position="44"/>
        <end position="96"/>
    </location>
</feature>
<reference evidence="3" key="1">
    <citation type="journal article" date="2017" name="Plant J.">
        <title>The pomegranate (Punica granatum L.) genome and the genomics of punicalagin biosynthesis.</title>
        <authorList>
            <person name="Qin G."/>
            <person name="Xu C."/>
            <person name="Ming R."/>
            <person name="Tang H."/>
            <person name="Guyot R."/>
            <person name="Kramer E.M."/>
            <person name="Hu Y."/>
            <person name="Yi X."/>
            <person name="Qi Y."/>
            <person name="Xu X."/>
            <person name="Gao Z."/>
            <person name="Pan H."/>
            <person name="Jian J."/>
            <person name="Tian Y."/>
            <person name="Yue Z."/>
            <person name="Xu Y."/>
        </authorList>
    </citation>
    <scope>NUCLEOTIDE SEQUENCE [LARGE SCALE GENOMIC DNA]</scope>
    <source>
        <strain evidence="3">cv. Dabenzi</strain>
    </source>
</reference>
<organism evidence="2 3">
    <name type="scientific">Punica granatum</name>
    <name type="common">Pomegranate</name>
    <dbReference type="NCBI Taxonomy" id="22663"/>
    <lineage>
        <taxon>Eukaryota</taxon>
        <taxon>Viridiplantae</taxon>
        <taxon>Streptophyta</taxon>
        <taxon>Embryophyta</taxon>
        <taxon>Tracheophyta</taxon>
        <taxon>Spermatophyta</taxon>
        <taxon>Magnoliopsida</taxon>
        <taxon>eudicotyledons</taxon>
        <taxon>Gunneridae</taxon>
        <taxon>Pentapetalae</taxon>
        <taxon>rosids</taxon>
        <taxon>malvids</taxon>
        <taxon>Myrtales</taxon>
        <taxon>Lythraceae</taxon>
        <taxon>Punica</taxon>
    </lineage>
</organism>
<evidence type="ECO:0000313" key="2">
    <source>
        <dbReference type="EMBL" id="OWM66414.1"/>
    </source>
</evidence>
<dbReference type="GO" id="GO:0034599">
    <property type="term" value="P:cellular response to oxidative stress"/>
    <property type="evidence" value="ECO:0007669"/>
    <property type="project" value="TreeGrafter"/>
</dbReference>
<evidence type="ECO:0000313" key="3">
    <source>
        <dbReference type="Proteomes" id="UP000197138"/>
    </source>
</evidence>
<dbReference type="PANTHER" id="PTHR45694:SF4">
    <property type="entry name" value="GLUTAREDOXIN-C3"/>
    <property type="match status" value="1"/>
</dbReference>
<dbReference type="InterPro" id="IPR002109">
    <property type="entry name" value="Glutaredoxin"/>
</dbReference>
<dbReference type="CDD" id="cd03419">
    <property type="entry name" value="GRX_GRXh_1_2_like"/>
    <property type="match status" value="1"/>
</dbReference>
<sequence length="118" mass="13462">MHSRWHTSTEQTIIYWTSLFLFNLLSPPCYDLGVNQYVSLLIRYCMRAKLIFSELREQPHVVELDLREDGSEIQRALLDLTGRRTVPQVFVNGKLVGGSDDLTAAFMSGQLQKLLSSS</sequence>
<dbReference type="Gene3D" id="3.40.30.10">
    <property type="entry name" value="Glutaredoxin"/>
    <property type="match status" value="1"/>
</dbReference>
<dbReference type="EMBL" id="MTKT01005554">
    <property type="protein sequence ID" value="OWM66414.1"/>
    <property type="molecule type" value="Genomic_DNA"/>
</dbReference>
<dbReference type="InterPro" id="IPR036249">
    <property type="entry name" value="Thioredoxin-like_sf"/>
</dbReference>
<dbReference type="Proteomes" id="UP000197138">
    <property type="component" value="Unassembled WGS sequence"/>
</dbReference>
<gene>
    <name evidence="2" type="ORF">CDL15_Pgr013631</name>
</gene>
<dbReference type="PRINTS" id="PR00160">
    <property type="entry name" value="GLUTAREDOXIN"/>
</dbReference>
<protein>
    <recommendedName>
        <fullName evidence="1">Glutaredoxin domain-containing protein</fullName>
    </recommendedName>
</protein>
<proteinExistence type="predicted"/>
<accession>A0A218W0Q8</accession>
<name>A0A218W0Q8_PUNGR</name>
<dbReference type="InterPro" id="IPR014025">
    <property type="entry name" value="Glutaredoxin_subgr"/>
</dbReference>
<dbReference type="PROSITE" id="PS51354">
    <property type="entry name" value="GLUTAREDOXIN_2"/>
    <property type="match status" value="1"/>
</dbReference>